<feature type="domain" description="FlgD/Vpr Ig-like" evidence="2">
    <location>
        <begin position="21"/>
        <end position="86"/>
    </location>
</feature>
<organism evidence="3 4">
    <name type="scientific">Terriglobus saanensis (strain ATCC BAA-1853 / DSM 23119 / SP1PR4)</name>
    <dbReference type="NCBI Taxonomy" id="401053"/>
    <lineage>
        <taxon>Bacteria</taxon>
        <taxon>Pseudomonadati</taxon>
        <taxon>Acidobacteriota</taxon>
        <taxon>Terriglobia</taxon>
        <taxon>Terriglobales</taxon>
        <taxon>Acidobacteriaceae</taxon>
        <taxon>Terriglobus</taxon>
    </lineage>
</organism>
<dbReference type="Gene3D" id="2.120.10.30">
    <property type="entry name" value="TolB, C-terminal domain"/>
    <property type="match status" value="1"/>
</dbReference>
<evidence type="ECO:0000313" key="4">
    <source>
        <dbReference type="Proteomes" id="UP000006844"/>
    </source>
</evidence>
<dbReference type="EMBL" id="CP002467">
    <property type="protein sequence ID" value="ADV83209.1"/>
    <property type="molecule type" value="Genomic_DNA"/>
</dbReference>
<dbReference type="InterPro" id="IPR011042">
    <property type="entry name" value="6-blade_b-propeller_TolB-like"/>
</dbReference>
<dbReference type="Proteomes" id="UP000006844">
    <property type="component" value="Chromosome"/>
</dbReference>
<dbReference type="Pfam" id="PF13860">
    <property type="entry name" value="FlgD_ig"/>
    <property type="match status" value="1"/>
</dbReference>
<dbReference type="AlphaFoldDB" id="E8UZC9"/>
<dbReference type="eggNOG" id="COG3391">
    <property type="taxonomic scope" value="Bacteria"/>
</dbReference>
<dbReference type="STRING" id="401053.AciPR4_2429"/>
<sequence>MKRIFLSALLALLVASSSVAQNITSFTYTLSSSSRTSAGVFDSTGALIRTIWSNSSQPAGTYTQSWDGKDDDGVVAPASTSYTVKVLVNNVTYTWDGVIGNTENAWTTSTSIWDQLAYSPLSLRMTFANHGIWAAAGYSEGTANLIYINPASPNSPRPANNLYTSQNVAFMGIDNDGQFLYLSNAQVWTGQNFITKFDAITAAPATFSSGQTIIGPLAWPKIPMSAIALNTVHAPEAVAVQNDGSILAVAYPTASTINFFNKVTGEPYGTALAMTSPTSMGFTKAGLWVISGSTIYLVEDPGGANTLTTPLSNLSNPLFLTTNKINNHVYVLDGGTAQQAKEFDISHKLIRSYGQSGGYSDFNPTITNTKLLLDATATKGTPTPLGAWIAVSPTGEWWICDAGNAGRILHISSSNSYIDQIQFQPETYTVGIGQSAPTRLFRGTIEYVIDYTKPLLPGDPSAASGNGSWKMVRNWSVGAEGAHGSPAASYGPLPKFGLQNVELLRNGHYYGHLMTPEKTLYEVELPASGTVPLRFIKTLFSAREGDRTPLQPDGSLTKETITGSPSDRILTIAKSSLIGFDSSFNPLRTPFTTVTAIPYVTATAPNTSGGWGQMPPNQNTTSGVYPLYQTSPMAKAGFPHLAGAMAGHTFFLWKTHREKVLTLPDGVGSFPSSSGYGGHAGIAAQAVGNNIFASYDGQYATWGNQNFHYWEDGLMIGQFGVPEVARPRIPPPPFSAPLPPGNAGNIAQTRFVPYGGDVYMYMTAESGFTPVQRWHIANLSSIFELTASTTIGSSVTLHQATPSK</sequence>
<dbReference type="HOGENOM" id="CLU_350186_0_0_0"/>
<reference evidence="3 4" key="1">
    <citation type="journal article" date="2012" name="Stand. Genomic Sci.">
        <title>Complete genome sequence of Terriglobus saanensis type strain SP1PR4(T), an Acidobacteria from tundra soil.</title>
        <authorList>
            <person name="Rawat S.R."/>
            <person name="Mannisto M.K."/>
            <person name="Starovoytov V."/>
            <person name="Goodwin L."/>
            <person name="Nolan M."/>
            <person name="Hauser L."/>
            <person name="Land M."/>
            <person name="Davenport K.W."/>
            <person name="Woyke T."/>
            <person name="Haggblom M.M."/>
        </authorList>
    </citation>
    <scope>NUCLEOTIDE SEQUENCE</scope>
    <source>
        <strain evidence="4">ATCC BAA-1853 / DSM 23119 / SP1PR4</strain>
    </source>
</reference>
<evidence type="ECO:0000313" key="3">
    <source>
        <dbReference type="EMBL" id="ADV83209.1"/>
    </source>
</evidence>
<dbReference type="OrthoDB" id="1440398at2"/>
<dbReference type="InterPro" id="IPR025965">
    <property type="entry name" value="FlgD/Vpr_Ig-like"/>
</dbReference>
<protein>
    <submittedName>
        <fullName evidence="3">Ricin B lectin</fullName>
    </submittedName>
</protein>
<proteinExistence type="predicted"/>
<dbReference type="KEGG" id="tsa:AciPR4_2429"/>
<dbReference type="Gene3D" id="2.60.40.4070">
    <property type="match status" value="1"/>
</dbReference>
<dbReference type="RefSeq" id="WP_013568942.1">
    <property type="nucleotide sequence ID" value="NC_014963.1"/>
</dbReference>
<dbReference type="GO" id="GO:0030246">
    <property type="term" value="F:carbohydrate binding"/>
    <property type="evidence" value="ECO:0007669"/>
    <property type="project" value="UniProtKB-KW"/>
</dbReference>
<name>E8UZC9_TERSS</name>
<keyword evidence="1" id="KW-0732">Signal</keyword>
<dbReference type="SUPFAM" id="SSF101898">
    <property type="entry name" value="NHL repeat"/>
    <property type="match status" value="1"/>
</dbReference>
<evidence type="ECO:0000259" key="2">
    <source>
        <dbReference type="Pfam" id="PF13860"/>
    </source>
</evidence>
<feature type="signal peptide" evidence="1">
    <location>
        <begin position="1"/>
        <end position="20"/>
    </location>
</feature>
<accession>E8UZC9</accession>
<keyword evidence="4" id="KW-1185">Reference proteome</keyword>
<keyword evidence="3" id="KW-0430">Lectin</keyword>
<gene>
    <name evidence="3" type="ordered locus">AciPR4_2429</name>
</gene>
<evidence type="ECO:0000256" key="1">
    <source>
        <dbReference type="SAM" id="SignalP"/>
    </source>
</evidence>
<feature type="chain" id="PRO_5003232212" evidence="1">
    <location>
        <begin position="21"/>
        <end position="804"/>
    </location>
</feature>